<keyword evidence="12" id="KW-1015">Disulfide bond</keyword>
<dbReference type="SUPFAM" id="SSF48726">
    <property type="entry name" value="Immunoglobulin"/>
    <property type="match status" value="3"/>
</dbReference>
<name>A0A9Q1IW02_SYNKA</name>
<evidence type="ECO:0000259" key="16">
    <source>
        <dbReference type="PROSITE" id="PS50835"/>
    </source>
</evidence>
<keyword evidence="7" id="KW-0677">Repeat</keyword>
<keyword evidence="18" id="KW-1185">Reference proteome</keyword>
<keyword evidence="11" id="KW-0472">Membrane</keyword>
<evidence type="ECO:0000313" key="18">
    <source>
        <dbReference type="Proteomes" id="UP001152622"/>
    </source>
</evidence>
<evidence type="ECO:0000256" key="5">
    <source>
        <dbReference type="ARBA" id="ARBA00022692"/>
    </source>
</evidence>
<evidence type="ECO:0000256" key="1">
    <source>
        <dbReference type="ARBA" id="ARBA00004251"/>
    </source>
</evidence>
<dbReference type="Proteomes" id="UP001152622">
    <property type="component" value="Chromosome 7"/>
</dbReference>
<proteinExistence type="inferred from homology"/>
<evidence type="ECO:0000256" key="3">
    <source>
        <dbReference type="ARBA" id="ARBA00007810"/>
    </source>
</evidence>
<evidence type="ECO:0000256" key="4">
    <source>
        <dbReference type="ARBA" id="ARBA00022475"/>
    </source>
</evidence>
<evidence type="ECO:0000256" key="2">
    <source>
        <dbReference type="ARBA" id="ARBA00004536"/>
    </source>
</evidence>
<dbReference type="InterPro" id="IPR013106">
    <property type="entry name" value="Ig_V-set"/>
</dbReference>
<organism evidence="17 18">
    <name type="scientific">Synaphobranchus kaupii</name>
    <name type="common">Kaup's arrowtooth eel</name>
    <dbReference type="NCBI Taxonomy" id="118154"/>
    <lineage>
        <taxon>Eukaryota</taxon>
        <taxon>Metazoa</taxon>
        <taxon>Chordata</taxon>
        <taxon>Craniata</taxon>
        <taxon>Vertebrata</taxon>
        <taxon>Euteleostomi</taxon>
        <taxon>Actinopterygii</taxon>
        <taxon>Neopterygii</taxon>
        <taxon>Teleostei</taxon>
        <taxon>Anguilliformes</taxon>
        <taxon>Synaphobranchidae</taxon>
        <taxon>Synaphobranchus</taxon>
    </lineage>
</organism>
<comment type="caution">
    <text evidence="17">The sequence shown here is derived from an EMBL/GenBank/DDBJ whole genome shotgun (WGS) entry which is preliminary data.</text>
</comment>
<keyword evidence="4" id="KW-1003">Cell membrane</keyword>
<dbReference type="PANTHER" id="PTHR47387:SF1">
    <property type="entry name" value="NECTIN-2"/>
    <property type="match status" value="1"/>
</dbReference>
<keyword evidence="5" id="KW-0812">Transmembrane</keyword>
<keyword evidence="8" id="KW-0130">Cell adhesion</keyword>
<dbReference type="GO" id="GO:0005912">
    <property type="term" value="C:adherens junction"/>
    <property type="evidence" value="ECO:0007669"/>
    <property type="project" value="UniProtKB-SubCell"/>
</dbReference>
<keyword evidence="9" id="KW-0965">Cell junction</keyword>
<keyword evidence="10" id="KW-1133">Transmembrane helix</keyword>
<evidence type="ECO:0000256" key="8">
    <source>
        <dbReference type="ARBA" id="ARBA00022889"/>
    </source>
</evidence>
<dbReference type="SMART" id="SM00409">
    <property type="entry name" value="IG"/>
    <property type="match status" value="2"/>
</dbReference>
<dbReference type="GO" id="GO:0007155">
    <property type="term" value="P:cell adhesion"/>
    <property type="evidence" value="ECO:0007669"/>
    <property type="project" value="UniProtKB-KW"/>
</dbReference>
<evidence type="ECO:0000256" key="7">
    <source>
        <dbReference type="ARBA" id="ARBA00022737"/>
    </source>
</evidence>
<feature type="domain" description="Ig-like" evidence="16">
    <location>
        <begin position="248"/>
        <end position="339"/>
    </location>
</feature>
<dbReference type="InterPro" id="IPR036179">
    <property type="entry name" value="Ig-like_dom_sf"/>
</dbReference>
<comment type="subcellular location">
    <subcellularLocation>
        <location evidence="2">Cell junction</location>
        <location evidence="2">Adherens junction</location>
    </subcellularLocation>
    <subcellularLocation>
        <location evidence="1">Cell membrane</location>
        <topology evidence="1">Single-pass type I membrane protein</topology>
    </subcellularLocation>
</comment>
<evidence type="ECO:0000256" key="10">
    <source>
        <dbReference type="ARBA" id="ARBA00022989"/>
    </source>
</evidence>
<evidence type="ECO:0000256" key="13">
    <source>
        <dbReference type="ARBA" id="ARBA00023180"/>
    </source>
</evidence>
<dbReference type="OrthoDB" id="6413693at2759"/>
<dbReference type="PROSITE" id="PS50835">
    <property type="entry name" value="IG_LIKE"/>
    <property type="match status" value="3"/>
</dbReference>
<dbReference type="Pfam" id="PF07686">
    <property type="entry name" value="V-set"/>
    <property type="match status" value="1"/>
</dbReference>
<accession>A0A9Q1IW02</accession>
<dbReference type="Pfam" id="PF08205">
    <property type="entry name" value="C2-set_2"/>
    <property type="match status" value="1"/>
</dbReference>
<feature type="domain" description="Ig-like" evidence="16">
    <location>
        <begin position="132"/>
        <end position="226"/>
    </location>
</feature>
<comment type="similarity">
    <text evidence="3">Belongs to the nectin family.</text>
</comment>
<evidence type="ECO:0000256" key="9">
    <source>
        <dbReference type="ARBA" id="ARBA00022949"/>
    </source>
</evidence>
<evidence type="ECO:0000313" key="17">
    <source>
        <dbReference type="EMBL" id="KAJ8355039.1"/>
    </source>
</evidence>
<evidence type="ECO:0000256" key="14">
    <source>
        <dbReference type="ARBA" id="ARBA00058274"/>
    </source>
</evidence>
<reference evidence="17" key="1">
    <citation type="journal article" date="2023" name="Science">
        <title>Genome structures resolve the early diversification of teleost fishes.</title>
        <authorList>
            <person name="Parey E."/>
            <person name="Louis A."/>
            <person name="Montfort J."/>
            <person name="Bouchez O."/>
            <person name="Roques C."/>
            <person name="Iampietro C."/>
            <person name="Lluch J."/>
            <person name="Castinel A."/>
            <person name="Donnadieu C."/>
            <person name="Desvignes T."/>
            <person name="Floi Bucao C."/>
            <person name="Jouanno E."/>
            <person name="Wen M."/>
            <person name="Mejri S."/>
            <person name="Dirks R."/>
            <person name="Jansen H."/>
            <person name="Henkel C."/>
            <person name="Chen W.J."/>
            <person name="Zahm M."/>
            <person name="Cabau C."/>
            <person name="Klopp C."/>
            <person name="Thompson A.W."/>
            <person name="Robinson-Rechavi M."/>
            <person name="Braasch I."/>
            <person name="Lecointre G."/>
            <person name="Bobe J."/>
            <person name="Postlethwait J.H."/>
            <person name="Berthelot C."/>
            <person name="Roest Crollius H."/>
            <person name="Guiguen Y."/>
        </authorList>
    </citation>
    <scope>NUCLEOTIDE SEQUENCE</scope>
    <source>
        <strain evidence="17">WJC10195</strain>
    </source>
</reference>
<sequence length="478" mass="52686">MNTKEAFQKVRTLTGYDSKPMPSAVTDPLSFAEDLNIFYARFDTTNCSEECRALLETLPIPEPAHPAPFTVEDVRRQLSRCKPGKAPGPNGIQARVLKECTAELAPIMHSLFWESYKTASVPTLWKTSSIIPRVRVDPEVQSYPGETVNLRCAFADKGDLQLTQVSWIWERADGAKDNIAVYHPQFGSSYPQSPFRGRISFPNPSLDNSSVVISDLKMTDEGKYICEFIIYPSVIEQGTTTLIMLAKPRNTAFIFTVIAGKKPVVVVRCESADGKPPAQIKWVSGVNANGTTTSKPGADNTVTVSSEYRLVPTPADNGKDISCVISHPMQDKPQSMPLKLVIEYPPKVTIVGYDNNWYVGRTNVMLTCQATGNPVLTSVTWKVLSGRMPDAVQVKENKLMVLKVDESVNTTFVCEVKNRLGVGKDQVTVVVSESAGLLWRHILSALVLLAAIGLLIEHFISHTPITGLRLNHPPFINQ</sequence>
<keyword evidence="6" id="KW-0732">Signal</keyword>
<gene>
    <name evidence="17" type="ORF">SKAU_G00226060</name>
</gene>
<dbReference type="FunFam" id="2.60.40.10:FF:000304">
    <property type="entry name" value="Nectin cell adhesion molecule 1"/>
    <property type="match status" value="1"/>
</dbReference>
<keyword evidence="13" id="KW-0325">Glycoprotein</keyword>
<evidence type="ECO:0000256" key="11">
    <source>
        <dbReference type="ARBA" id="ARBA00023136"/>
    </source>
</evidence>
<dbReference type="PANTHER" id="PTHR47387">
    <property type="entry name" value="NECTIN-2"/>
    <property type="match status" value="1"/>
</dbReference>
<dbReference type="InterPro" id="IPR013783">
    <property type="entry name" value="Ig-like_fold"/>
</dbReference>
<dbReference type="GO" id="GO:0005886">
    <property type="term" value="C:plasma membrane"/>
    <property type="evidence" value="ECO:0007669"/>
    <property type="project" value="UniProtKB-SubCell"/>
</dbReference>
<evidence type="ECO:0000256" key="12">
    <source>
        <dbReference type="ARBA" id="ARBA00023157"/>
    </source>
</evidence>
<dbReference type="InterPro" id="IPR003599">
    <property type="entry name" value="Ig_sub"/>
</dbReference>
<feature type="domain" description="Ig-like" evidence="16">
    <location>
        <begin position="346"/>
        <end position="430"/>
    </location>
</feature>
<comment type="function">
    <text evidence="14">Cell adhesion molecule that promotes cell-cell contacts and plays important roles in the development of the nervous system. Acts by forming homophilic or heterophilic trans-dimers.</text>
</comment>
<dbReference type="Gene3D" id="2.60.40.10">
    <property type="entry name" value="Immunoglobulins"/>
    <property type="match status" value="3"/>
</dbReference>
<dbReference type="InterPro" id="IPR007110">
    <property type="entry name" value="Ig-like_dom"/>
</dbReference>
<evidence type="ECO:0000256" key="6">
    <source>
        <dbReference type="ARBA" id="ARBA00022729"/>
    </source>
</evidence>
<dbReference type="InterPro" id="IPR052659">
    <property type="entry name" value="Nectin/PVR"/>
</dbReference>
<protein>
    <recommendedName>
        <fullName evidence="16">Ig-like domain-containing protein</fullName>
    </recommendedName>
</protein>
<comment type="subunit">
    <text evidence="15">Cis- and trans-homodimer. Can form trans-heterodimers.</text>
</comment>
<dbReference type="InterPro" id="IPR013162">
    <property type="entry name" value="CD80_C2-set"/>
</dbReference>
<evidence type="ECO:0000256" key="15">
    <source>
        <dbReference type="ARBA" id="ARBA00062858"/>
    </source>
</evidence>
<dbReference type="EMBL" id="JAINUF010000007">
    <property type="protein sequence ID" value="KAJ8355039.1"/>
    <property type="molecule type" value="Genomic_DNA"/>
</dbReference>
<dbReference type="AlphaFoldDB" id="A0A9Q1IW02"/>